<feature type="domain" description="SMB" evidence="3">
    <location>
        <begin position="66"/>
        <end position="111"/>
    </location>
</feature>
<dbReference type="Proteomes" id="UP001189429">
    <property type="component" value="Unassembled WGS sequence"/>
</dbReference>
<dbReference type="PROSITE" id="PS00524">
    <property type="entry name" value="SMB_1"/>
    <property type="match status" value="1"/>
</dbReference>
<evidence type="ECO:0000313" key="5">
    <source>
        <dbReference type="Proteomes" id="UP001189429"/>
    </source>
</evidence>
<dbReference type="SMART" id="SM00201">
    <property type="entry name" value="SO"/>
    <property type="match status" value="1"/>
</dbReference>
<proteinExistence type="predicted"/>
<name>A0ABN9WQY2_9DINO</name>
<feature type="non-terminal residue" evidence="4">
    <location>
        <position position="1"/>
    </location>
</feature>
<dbReference type="Pfam" id="PF01033">
    <property type="entry name" value="Somatomedin_B"/>
    <property type="match status" value="1"/>
</dbReference>
<accession>A0ABN9WQY2</accession>
<gene>
    <name evidence="4" type="ORF">PCOR1329_LOCUS68595</name>
</gene>
<feature type="compositionally biased region" description="Acidic residues" evidence="2">
    <location>
        <begin position="26"/>
        <end position="42"/>
    </location>
</feature>
<dbReference type="Gene3D" id="4.10.410.20">
    <property type="match status" value="1"/>
</dbReference>
<feature type="compositionally biased region" description="Low complexity" evidence="2">
    <location>
        <begin position="10"/>
        <end position="25"/>
    </location>
</feature>
<dbReference type="InterPro" id="IPR001212">
    <property type="entry name" value="Somatomedin_B_dom"/>
</dbReference>
<feature type="region of interest" description="Disordered" evidence="2">
    <location>
        <begin position="110"/>
        <end position="129"/>
    </location>
</feature>
<dbReference type="SUPFAM" id="SSF90188">
    <property type="entry name" value="Somatomedin B domain"/>
    <property type="match status" value="1"/>
</dbReference>
<protein>
    <recommendedName>
        <fullName evidence="3">SMB domain-containing protein</fullName>
    </recommendedName>
</protein>
<evidence type="ECO:0000259" key="3">
    <source>
        <dbReference type="PROSITE" id="PS50958"/>
    </source>
</evidence>
<dbReference type="EMBL" id="CAUYUJ010018956">
    <property type="protein sequence ID" value="CAK0887590.1"/>
    <property type="molecule type" value="Genomic_DNA"/>
</dbReference>
<keyword evidence="1" id="KW-1015">Disulfide bond</keyword>
<evidence type="ECO:0000256" key="2">
    <source>
        <dbReference type="SAM" id="MobiDB-lite"/>
    </source>
</evidence>
<organism evidence="4 5">
    <name type="scientific">Prorocentrum cordatum</name>
    <dbReference type="NCBI Taxonomy" id="2364126"/>
    <lineage>
        <taxon>Eukaryota</taxon>
        <taxon>Sar</taxon>
        <taxon>Alveolata</taxon>
        <taxon>Dinophyceae</taxon>
        <taxon>Prorocentrales</taxon>
        <taxon>Prorocentraceae</taxon>
        <taxon>Prorocentrum</taxon>
    </lineage>
</organism>
<feature type="region of interest" description="Disordered" evidence="2">
    <location>
        <begin position="1"/>
        <end position="69"/>
    </location>
</feature>
<dbReference type="PROSITE" id="PS50958">
    <property type="entry name" value="SMB_2"/>
    <property type="match status" value="1"/>
</dbReference>
<feature type="non-terminal residue" evidence="4">
    <location>
        <position position="185"/>
    </location>
</feature>
<dbReference type="InterPro" id="IPR036024">
    <property type="entry name" value="Somatomedin_B-like_dom_sf"/>
</dbReference>
<evidence type="ECO:0000313" key="4">
    <source>
        <dbReference type="EMBL" id="CAK0887590.1"/>
    </source>
</evidence>
<reference evidence="4" key="1">
    <citation type="submission" date="2023-10" db="EMBL/GenBank/DDBJ databases">
        <authorList>
            <person name="Chen Y."/>
            <person name="Shah S."/>
            <person name="Dougan E. K."/>
            <person name="Thang M."/>
            <person name="Chan C."/>
        </authorList>
    </citation>
    <scope>NUCLEOTIDE SEQUENCE [LARGE SCALE GENOMIC DNA]</scope>
</reference>
<comment type="caution">
    <text evidence="4">The sequence shown here is derived from an EMBL/GenBank/DDBJ whole genome shotgun (WGS) entry which is preliminary data.</text>
</comment>
<keyword evidence="5" id="KW-1185">Reference proteome</keyword>
<sequence>VQAAVESLNAGAVEVVEGESGAAAESDSESDDDSEELEDTGALEDKADPADPADPAAPDGERQEGDPELCSQTGCGGPFMPERKCQCNLGCKDFKDCCADYEEECAAGEHSHHHHDAPPPPPPSECTPKVEGQCELPRIMAHLGASEPLACVCPPPLVPHKNDSCNECLPAEGPLQMTFYMYRAQ</sequence>
<evidence type="ECO:0000256" key="1">
    <source>
        <dbReference type="ARBA" id="ARBA00023157"/>
    </source>
</evidence>